<evidence type="ECO:0000313" key="2">
    <source>
        <dbReference type="EMBL" id="CAD1577291.1"/>
    </source>
</evidence>
<feature type="compositionally biased region" description="Acidic residues" evidence="1">
    <location>
        <begin position="42"/>
        <end position="69"/>
    </location>
</feature>
<dbReference type="EMBL" id="CADCXW020000344">
    <property type="protein sequence ID" value="CAD1577291.1"/>
    <property type="molecule type" value="Genomic_DNA"/>
</dbReference>
<sequence>MSRIDLEFPEDFLDDGFDEMSVDEEEDDVNDDTILDMSSAALDDEDSWDEDESDSETESESDSESEFGI</sequence>
<protein>
    <submittedName>
        <fullName evidence="2">Uncharacterized protein</fullName>
    </submittedName>
</protein>
<reference evidence="2" key="1">
    <citation type="submission" date="2020-07" db="EMBL/GenBank/DDBJ databases">
        <authorList>
            <person name="Ferguson B K."/>
        </authorList>
    </citation>
    <scope>NUCLEOTIDE SEQUENCE</scope>
    <source>
        <strain evidence="2">L06</strain>
    </source>
</reference>
<organism evidence="2">
    <name type="scientific">Bracon brevicornis</name>
    <dbReference type="NCBI Taxonomy" id="1563983"/>
    <lineage>
        <taxon>Eukaryota</taxon>
        <taxon>Metazoa</taxon>
        <taxon>Ecdysozoa</taxon>
        <taxon>Arthropoda</taxon>
        <taxon>Hexapoda</taxon>
        <taxon>Insecta</taxon>
        <taxon>Pterygota</taxon>
        <taxon>Neoptera</taxon>
        <taxon>Endopterygota</taxon>
        <taxon>Hymenoptera</taxon>
        <taxon>Apocrita</taxon>
        <taxon>Ichneumonoidea</taxon>
        <taxon>Braconidae</taxon>
        <taxon>Braconinae</taxon>
        <taxon>Bracon</taxon>
    </lineage>
</organism>
<feature type="compositionally biased region" description="Acidic residues" evidence="1">
    <location>
        <begin position="7"/>
        <end position="34"/>
    </location>
</feature>
<proteinExistence type="predicted"/>
<evidence type="ECO:0000256" key="1">
    <source>
        <dbReference type="SAM" id="MobiDB-lite"/>
    </source>
</evidence>
<accession>A0A6V7LP56</accession>
<dbReference type="AlphaFoldDB" id="A0A6V7LP56"/>
<gene>
    <name evidence="2" type="ORF">BBRV_LOCUS110228</name>
</gene>
<name>A0A6V7LP56_9HYME</name>
<feature type="region of interest" description="Disordered" evidence="1">
    <location>
        <begin position="1"/>
        <end position="69"/>
    </location>
</feature>